<dbReference type="InterPro" id="IPR036688">
    <property type="entry name" value="MoeA_C_domain_IV_sf"/>
</dbReference>
<evidence type="ECO:0000256" key="5">
    <source>
        <dbReference type="ARBA" id="ARBA00047317"/>
    </source>
</evidence>
<dbReference type="InterPro" id="IPR008284">
    <property type="entry name" value="MoCF_biosynth_CS"/>
</dbReference>
<evidence type="ECO:0000256" key="2">
    <source>
        <dbReference type="ARBA" id="ARBA00005046"/>
    </source>
</evidence>
<dbReference type="Pfam" id="PF03454">
    <property type="entry name" value="MoeA_C"/>
    <property type="match status" value="1"/>
</dbReference>
<dbReference type="Gene3D" id="2.170.190.11">
    <property type="entry name" value="Molybdopterin biosynthesis moea protein, domain 3"/>
    <property type="match status" value="1"/>
</dbReference>
<dbReference type="Gene3D" id="2.40.340.10">
    <property type="entry name" value="MoeA, C-terminal, domain IV"/>
    <property type="match status" value="1"/>
</dbReference>
<proteinExistence type="inferred from homology"/>
<dbReference type="SUPFAM" id="SSF63867">
    <property type="entry name" value="MoeA C-terminal domain-like"/>
    <property type="match status" value="1"/>
</dbReference>
<keyword evidence="6" id="KW-0460">Magnesium</keyword>
<reference evidence="8 9" key="1">
    <citation type="submission" date="2023-07" db="EMBL/GenBank/DDBJ databases">
        <title>Sorghum-associated microbial communities from plants grown in Nebraska, USA.</title>
        <authorList>
            <person name="Schachtman D."/>
        </authorList>
    </citation>
    <scope>NUCLEOTIDE SEQUENCE [LARGE SCALE GENOMIC DNA]</scope>
    <source>
        <strain evidence="8 9">584</strain>
    </source>
</reference>
<dbReference type="SMART" id="SM00852">
    <property type="entry name" value="MoCF_biosynth"/>
    <property type="match status" value="1"/>
</dbReference>
<name>A0ABU1JTC6_9PROT</name>
<feature type="domain" description="MoaB/Mog" evidence="7">
    <location>
        <begin position="191"/>
        <end position="328"/>
    </location>
</feature>
<gene>
    <name evidence="8" type="ORF">E9232_004414</name>
</gene>
<comment type="similarity">
    <text evidence="3 6">Belongs to the MoeA family.</text>
</comment>
<dbReference type="SUPFAM" id="SSF53218">
    <property type="entry name" value="Molybdenum cofactor biosynthesis proteins"/>
    <property type="match status" value="1"/>
</dbReference>
<dbReference type="RefSeq" id="WP_309797476.1">
    <property type="nucleotide sequence ID" value="NZ_JAVDPW010000008.1"/>
</dbReference>
<evidence type="ECO:0000259" key="7">
    <source>
        <dbReference type="SMART" id="SM00852"/>
    </source>
</evidence>
<comment type="pathway">
    <text evidence="2 6">Cofactor biosynthesis; molybdopterin biosynthesis.</text>
</comment>
<dbReference type="NCBIfam" id="TIGR00177">
    <property type="entry name" value="molyb_syn"/>
    <property type="match status" value="1"/>
</dbReference>
<evidence type="ECO:0000256" key="4">
    <source>
        <dbReference type="ARBA" id="ARBA00023150"/>
    </source>
</evidence>
<dbReference type="InterPro" id="IPR005111">
    <property type="entry name" value="MoeA_C_domain_IV"/>
</dbReference>
<dbReference type="PANTHER" id="PTHR10192">
    <property type="entry name" value="MOLYBDOPTERIN BIOSYNTHESIS PROTEIN"/>
    <property type="match status" value="1"/>
</dbReference>
<dbReference type="InterPro" id="IPR005110">
    <property type="entry name" value="MoeA_linker/N"/>
</dbReference>
<comment type="cofactor">
    <cofactor evidence="6">
        <name>Mg(2+)</name>
        <dbReference type="ChEBI" id="CHEBI:18420"/>
    </cofactor>
</comment>
<dbReference type="Gene3D" id="3.90.105.10">
    <property type="entry name" value="Molybdopterin biosynthesis moea protein, domain 2"/>
    <property type="match status" value="1"/>
</dbReference>
<dbReference type="InterPro" id="IPR038987">
    <property type="entry name" value="MoeA-like"/>
</dbReference>
<dbReference type="Pfam" id="PF03453">
    <property type="entry name" value="MoeA_N"/>
    <property type="match status" value="1"/>
</dbReference>
<dbReference type="SUPFAM" id="SSF63882">
    <property type="entry name" value="MoeA N-terminal region -like"/>
    <property type="match status" value="1"/>
</dbReference>
<dbReference type="InterPro" id="IPR001453">
    <property type="entry name" value="MoaB/Mog_dom"/>
</dbReference>
<dbReference type="InterPro" id="IPR036425">
    <property type="entry name" value="MoaB/Mog-like_dom_sf"/>
</dbReference>
<dbReference type="CDD" id="cd00887">
    <property type="entry name" value="MoeA"/>
    <property type="match status" value="1"/>
</dbReference>
<comment type="function">
    <text evidence="1 6">Catalyzes the insertion of molybdate into adenylated molybdopterin with the concomitant release of AMP.</text>
</comment>
<accession>A0ABU1JTC6</accession>
<dbReference type="EC" id="2.10.1.1" evidence="6"/>
<dbReference type="PROSITE" id="PS01079">
    <property type="entry name" value="MOCF_BIOSYNTHESIS_2"/>
    <property type="match status" value="1"/>
</dbReference>
<evidence type="ECO:0000256" key="1">
    <source>
        <dbReference type="ARBA" id="ARBA00002901"/>
    </source>
</evidence>
<sequence>MAQLSDDCFAFGGALLPLEEARRLIVERVKVVADVETVALMQADGRTLAEAVAAPRDVPGFTNSAVDGYAVRFDDLSPDAETRLVRDGRIAAGQTPADPLAAGRAARIFTGAALPVGADTVIMQEDCREDGDMVLIRPGIRLGANRRLAGEDIAAGSVALAAGRRLGPAELGMLAALGQSVVPVRRRLSVALFSTGDELREPGQSLAAGQIYDANRFMLASMLVRAGVVVSDRGILPDRPGALAEALVDAAARHDLIVTSGGVSTGEEDHVRNVIASHGSLFFWRLAIKPGRPVALGQIGGTPLIGLPGNPVAALVTFAAVARPLIEAMTGMLPRVPRRFAMVSGFSYRKKAGRREYVRVSVEAGDGGRLRRFPKEGAGMLTSLTETDGLAELPESMTQLEPGMAVDFIPYGEML</sequence>
<keyword evidence="6" id="KW-0479">Metal-binding</keyword>
<evidence type="ECO:0000313" key="8">
    <source>
        <dbReference type="EMBL" id="MDR6291876.1"/>
    </source>
</evidence>
<dbReference type="PANTHER" id="PTHR10192:SF5">
    <property type="entry name" value="GEPHYRIN"/>
    <property type="match status" value="1"/>
</dbReference>
<dbReference type="NCBIfam" id="NF045515">
    <property type="entry name" value="Glp_gephyrin"/>
    <property type="match status" value="1"/>
</dbReference>
<evidence type="ECO:0000256" key="6">
    <source>
        <dbReference type="RuleBase" id="RU365090"/>
    </source>
</evidence>
<dbReference type="InterPro" id="IPR036135">
    <property type="entry name" value="MoeA_linker/N_sf"/>
</dbReference>
<keyword evidence="6" id="KW-0500">Molybdenum</keyword>
<dbReference type="GO" id="GO:0061599">
    <property type="term" value="F:molybdopterin molybdotransferase activity"/>
    <property type="evidence" value="ECO:0007669"/>
    <property type="project" value="UniProtKB-EC"/>
</dbReference>
<organism evidence="8 9">
    <name type="scientific">Inquilinus ginsengisoli</name>
    <dbReference type="NCBI Taxonomy" id="363840"/>
    <lineage>
        <taxon>Bacteria</taxon>
        <taxon>Pseudomonadati</taxon>
        <taxon>Pseudomonadota</taxon>
        <taxon>Alphaproteobacteria</taxon>
        <taxon>Rhodospirillales</taxon>
        <taxon>Rhodospirillaceae</taxon>
        <taxon>Inquilinus</taxon>
    </lineage>
</organism>
<keyword evidence="4 6" id="KW-0501">Molybdenum cofactor biosynthesis</keyword>
<dbReference type="Proteomes" id="UP001262410">
    <property type="component" value="Unassembled WGS sequence"/>
</dbReference>
<protein>
    <recommendedName>
        <fullName evidence="6">Molybdopterin molybdenumtransferase</fullName>
        <ecNumber evidence="6">2.10.1.1</ecNumber>
    </recommendedName>
</protein>
<dbReference type="Pfam" id="PF00994">
    <property type="entry name" value="MoCF_biosynth"/>
    <property type="match status" value="1"/>
</dbReference>
<dbReference type="Gene3D" id="3.40.980.10">
    <property type="entry name" value="MoaB/Mog-like domain"/>
    <property type="match status" value="1"/>
</dbReference>
<comment type="catalytic activity">
    <reaction evidence="5">
        <text>adenylyl-molybdopterin + molybdate = Mo-molybdopterin + AMP + H(+)</text>
        <dbReference type="Rhea" id="RHEA:35047"/>
        <dbReference type="ChEBI" id="CHEBI:15378"/>
        <dbReference type="ChEBI" id="CHEBI:36264"/>
        <dbReference type="ChEBI" id="CHEBI:62727"/>
        <dbReference type="ChEBI" id="CHEBI:71302"/>
        <dbReference type="ChEBI" id="CHEBI:456215"/>
        <dbReference type="EC" id="2.10.1.1"/>
    </reaction>
</comment>
<keyword evidence="9" id="KW-1185">Reference proteome</keyword>
<comment type="caution">
    <text evidence="8">The sequence shown here is derived from an EMBL/GenBank/DDBJ whole genome shotgun (WGS) entry which is preliminary data.</text>
</comment>
<dbReference type="EMBL" id="JAVDPW010000008">
    <property type="protein sequence ID" value="MDR6291876.1"/>
    <property type="molecule type" value="Genomic_DNA"/>
</dbReference>
<evidence type="ECO:0000313" key="9">
    <source>
        <dbReference type="Proteomes" id="UP001262410"/>
    </source>
</evidence>
<evidence type="ECO:0000256" key="3">
    <source>
        <dbReference type="ARBA" id="ARBA00010763"/>
    </source>
</evidence>
<keyword evidence="6 8" id="KW-0808">Transferase</keyword>